<evidence type="ECO:0000313" key="1">
    <source>
        <dbReference type="Proteomes" id="UP000095283"/>
    </source>
</evidence>
<dbReference type="AlphaFoldDB" id="A0A1I7X091"/>
<name>A0A1I7X091_HETBA</name>
<evidence type="ECO:0000313" key="2">
    <source>
        <dbReference type="WBParaSite" id="Hba_10849"/>
    </source>
</evidence>
<organism evidence="1 2">
    <name type="scientific">Heterorhabditis bacteriophora</name>
    <name type="common">Entomopathogenic nematode worm</name>
    <dbReference type="NCBI Taxonomy" id="37862"/>
    <lineage>
        <taxon>Eukaryota</taxon>
        <taxon>Metazoa</taxon>
        <taxon>Ecdysozoa</taxon>
        <taxon>Nematoda</taxon>
        <taxon>Chromadorea</taxon>
        <taxon>Rhabditida</taxon>
        <taxon>Rhabditina</taxon>
        <taxon>Rhabditomorpha</taxon>
        <taxon>Strongyloidea</taxon>
        <taxon>Heterorhabditidae</taxon>
        <taxon>Heterorhabditis</taxon>
    </lineage>
</organism>
<sequence>MEIIECGPRIQFGYVPTHLNPADCATRGLSGNEFSTHYWWNGPEFVTKDPNDWPTVMSLFMITFDDDTAIETTSHHISHCDTNSLLNWHKLEKEYSSVYKAKRVTALVLRFIQRCIAKTTAVTRNRITTN</sequence>
<proteinExistence type="predicted"/>
<reference evidence="2" key="1">
    <citation type="submission" date="2016-11" db="UniProtKB">
        <authorList>
            <consortium name="WormBaseParasite"/>
        </authorList>
    </citation>
    <scope>IDENTIFICATION</scope>
</reference>
<keyword evidence="1" id="KW-1185">Reference proteome</keyword>
<dbReference type="Proteomes" id="UP000095283">
    <property type="component" value="Unplaced"/>
</dbReference>
<protein>
    <submittedName>
        <fullName evidence="2">COesterase domain-containing protein</fullName>
    </submittedName>
</protein>
<accession>A0A1I7X091</accession>
<dbReference type="WBParaSite" id="Hba_10849">
    <property type="protein sequence ID" value="Hba_10849"/>
    <property type="gene ID" value="Hba_10849"/>
</dbReference>